<feature type="domain" description="YDG" evidence="5">
    <location>
        <begin position="423"/>
        <end position="571"/>
    </location>
</feature>
<name>A0A8J5H4J2_ZINOF</name>
<dbReference type="InterPro" id="IPR001214">
    <property type="entry name" value="SET_dom"/>
</dbReference>
<feature type="compositionally biased region" description="Acidic residues" evidence="2">
    <location>
        <begin position="14"/>
        <end position="25"/>
    </location>
</feature>
<comment type="caution">
    <text evidence="6">The sequence shown here is derived from an EMBL/GenBank/DDBJ whole genome shotgun (WGS) entry which is preliminary data.</text>
</comment>
<keyword evidence="7" id="KW-1185">Reference proteome</keyword>
<protein>
    <submittedName>
        <fullName evidence="6">Uncharacterized protein</fullName>
    </submittedName>
</protein>
<dbReference type="EMBL" id="JACMSC010000005">
    <property type="protein sequence ID" value="KAG6520220.1"/>
    <property type="molecule type" value="Genomic_DNA"/>
</dbReference>
<feature type="compositionally biased region" description="Low complexity" evidence="2">
    <location>
        <begin position="89"/>
        <end position="98"/>
    </location>
</feature>
<gene>
    <name evidence="6" type="ORF">ZIOFF_017258</name>
</gene>
<sequence>MMQHPAGVHREDQAPSEDGSDELEEGEIKNSPRPPQTSFSSSNIGNGGVPPPHPKSPMQHLAGVHREDQAPSEDGSDELEEGEIKDSPRPSQTSFSSSNIANGGMPPPHTKNPRSPFSTASMDSFDHRRVRQRTHLTASTKSPRPLRLVGSPDAVDHRRVRQRTHLTASAKSPQPLRLVGSPDAVDHRRVRQHTHLTASTKPPRPLRLVGSPDAVDHRCVRQRTHLTASTKPPRPLHLVVSPDAVSSSALAALDNKRIKCSIAKKSKLALPFSTAAMDSVDHRRVRQRTHLTVSTKPLRPLHLVVSPDDVSSSSALASLDNKRIKCSVAKKSKLAPMTLVTVVAGERILTSSIAAKNRSGELVTASYSSADDWVSCRRAVRDVRILFDSLRTRYRGRARPDLKAAREMKDRGLWLHRDYRIIGDIPGLLIGDVFFYRSELQVVGLHGVPQGGIDYVPRAVSSIGVPIVTSIIVSGGYEDDVDNGNEIIYTGQGGKQRDRSRLNADQKLRAGNLALQYNKHRDRKIRVIRGFPYNDSPSGKVYVYDGLYTLQDSWTDTSKSGFTAYKFRLRRAEGQPPMGSSVFKLAEELRARKYPNGYLSWDISSGAEGANPVRLFNDIDLDNEPLFFKYRSRPHFLTNALLCRSSIKIMGCRCSGVCSLDCECIQKNGGAMPYDPYGILVRGKPMIYECGPSCPCSGSCPNRVSQKGLRYKLEVFRSLSIGWGLRSLDVIRAGSFICEFSGDVLPSEEAPTNSTYLVRTSQFPPNWAKWGNISEVFPKRSLREIFDAVPGPRFAMDLSCARNVGCYLGHSTMPNAFVQPVLYDHNYQSHPHLMVFAMENIPPLRELSIDYGDQD</sequence>
<proteinExistence type="predicted"/>
<dbReference type="Pfam" id="PF02182">
    <property type="entry name" value="SAD_SRA"/>
    <property type="match status" value="1"/>
</dbReference>
<dbReference type="SMART" id="SM00468">
    <property type="entry name" value="PreSET"/>
    <property type="match status" value="1"/>
</dbReference>
<evidence type="ECO:0000259" key="5">
    <source>
        <dbReference type="PROSITE" id="PS51015"/>
    </source>
</evidence>
<feature type="region of interest" description="Disordered" evidence="2">
    <location>
        <begin position="192"/>
        <end position="211"/>
    </location>
</feature>
<dbReference type="PROSITE" id="PS51015">
    <property type="entry name" value="YDG"/>
    <property type="match status" value="1"/>
</dbReference>
<keyword evidence="1" id="KW-0539">Nucleus</keyword>
<dbReference type="AlphaFoldDB" id="A0A8J5H4J2"/>
<dbReference type="GO" id="GO:0003690">
    <property type="term" value="F:double-stranded DNA binding"/>
    <property type="evidence" value="ECO:0007669"/>
    <property type="project" value="TreeGrafter"/>
</dbReference>
<evidence type="ECO:0000256" key="1">
    <source>
        <dbReference type="PROSITE-ProRule" id="PRU00358"/>
    </source>
</evidence>
<evidence type="ECO:0000313" key="7">
    <source>
        <dbReference type="Proteomes" id="UP000734854"/>
    </source>
</evidence>
<dbReference type="PROSITE" id="PS51575">
    <property type="entry name" value="SAM_MT43_SUVAR39_2"/>
    <property type="match status" value="1"/>
</dbReference>
<dbReference type="GO" id="GO:0008270">
    <property type="term" value="F:zinc ion binding"/>
    <property type="evidence" value="ECO:0007669"/>
    <property type="project" value="InterPro"/>
</dbReference>
<feature type="domain" description="Pre-SET" evidence="4">
    <location>
        <begin position="650"/>
        <end position="708"/>
    </location>
</feature>
<dbReference type="SMART" id="SM00466">
    <property type="entry name" value="SRA"/>
    <property type="match status" value="1"/>
</dbReference>
<feature type="domain" description="SET" evidence="3">
    <location>
        <begin position="711"/>
        <end position="852"/>
    </location>
</feature>
<dbReference type="SMART" id="SM00317">
    <property type="entry name" value="SET"/>
    <property type="match status" value="1"/>
</dbReference>
<evidence type="ECO:0000313" key="6">
    <source>
        <dbReference type="EMBL" id="KAG6520220.1"/>
    </source>
</evidence>
<dbReference type="OrthoDB" id="2270193at2759"/>
<accession>A0A8J5H4J2</accession>
<evidence type="ECO:0000259" key="4">
    <source>
        <dbReference type="PROSITE" id="PS50867"/>
    </source>
</evidence>
<dbReference type="Pfam" id="PF00856">
    <property type="entry name" value="SET"/>
    <property type="match status" value="1"/>
</dbReference>
<evidence type="ECO:0000259" key="3">
    <source>
        <dbReference type="PROSITE" id="PS50280"/>
    </source>
</evidence>
<dbReference type="InterPro" id="IPR003105">
    <property type="entry name" value="SRA_YDG"/>
</dbReference>
<comment type="subcellular location">
    <subcellularLocation>
        <location evidence="1">Nucleus</location>
    </subcellularLocation>
</comment>
<dbReference type="PROSITE" id="PS50867">
    <property type="entry name" value="PRE_SET"/>
    <property type="match status" value="1"/>
</dbReference>
<reference evidence="6 7" key="1">
    <citation type="submission" date="2020-08" db="EMBL/GenBank/DDBJ databases">
        <title>Plant Genome Project.</title>
        <authorList>
            <person name="Zhang R.-G."/>
        </authorList>
    </citation>
    <scope>NUCLEOTIDE SEQUENCE [LARGE SCALE GENOMIC DNA]</scope>
    <source>
        <tissue evidence="6">Rhizome</tissue>
    </source>
</reference>
<dbReference type="PANTHER" id="PTHR45660">
    <property type="entry name" value="HISTONE-LYSINE N-METHYLTRANSFERASE SETMAR"/>
    <property type="match status" value="1"/>
</dbReference>
<feature type="compositionally biased region" description="Acidic residues" evidence="2">
    <location>
        <begin position="70"/>
        <end position="81"/>
    </location>
</feature>
<dbReference type="Proteomes" id="UP000734854">
    <property type="component" value="Unassembled WGS sequence"/>
</dbReference>
<dbReference type="GO" id="GO:0005634">
    <property type="term" value="C:nucleus"/>
    <property type="evidence" value="ECO:0007669"/>
    <property type="project" value="UniProtKB-SubCell"/>
</dbReference>
<dbReference type="InterPro" id="IPR007728">
    <property type="entry name" value="Pre-SET_dom"/>
</dbReference>
<dbReference type="Pfam" id="PF05033">
    <property type="entry name" value="Pre-SET"/>
    <property type="match status" value="1"/>
</dbReference>
<evidence type="ECO:0000256" key="2">
    <source>
        <dbReference type="SAM" id="MobiDB-lite"/>
    </source>
</evidence>
<dbReference type="GO" id="GO:0042054">
    <property type="term" value="F:histone methyltransferase activity"/>
    <property type="evidence" value="ECO:0007669"/>
    <property type="project" value="InterPro"/>
</dbReference>
<organism evidence="6 7">
    <name type="scientific">Zingiber officinale</name>
    <name type="common">Ginger</name>
    <name type="synonym">Amomum zingiber</name>
    <dbReference type="NCBI Taxonomy" id="94328"/>
    <lineage>
        <taxon>Eukaryota</taxon>
        <taxon>Viridiplantae</taxon>
        <taxon>Streptophyta</taxon>
        <taxon>Embryophyta</taxon>
        <taxon>Tracheophyta</taxon>
        <taxon>Spermatophyta</taxon>
        <taxon>Magnoliopsida</taxon>
        <taxon>Liliopsida</taxon>
        <taxon>Zingiberales</taxon>
        <taxon>Zingiberaceae</taxon>
        <taxon>Zingiber</taxon>
    </lineage>
</organism>
<feature type="compositionally biased region" description="Polar residues" evidence="2">
    <location>
        <begin position="113"/>
        <end position="122"/>
    </location>
</feature>
<feature type="region of interest" description="Disordered" evidence="2">
    <location>
        <begin position="1"/>
        <end position="184"/>
    </location>
</feature>
<dbReference type="InterPro" id="IPR051357">
    <property type="entry name" value="H3K9_HMTase_SUVAR3-9"/>
</dbReference>
<dbReference type="InterPro" id="IPR025794">
    <property type="entry name" value="H3-K9-MeTrfase_plant"/>
</dbReference>
<dbReference type="PANTHER" id="PTHR45660:SF3">
    <property type="entry name" value="HISTONE-LYSINE N-METHYLTRANSFERASE FAMILY MEMBER SUVH9"/>
    <property type="match status" value="1"/>
</dbReference>
<dbReference type="PROSITE" id="PS50280">
    <property type="entry name" value="SET"/>
    <property type="match status" value="1"/>
</dbReference>